<evidence type="ECO:0000256" key="8">
    <source>
        <dbReference type="ARBA" id="ARBA00022989"/>
    </source>
</evidence>
<dbReference type="PROSITE" id="PS50929">
    <property type="entry name" value="ABC_TM1F"/>
    <property type="match status" value="1"/>
</dbReference>
<dbReference type="InterPro" id="IPR027417">
    <property type="entry name" value="P-loop_NTPase"/>
</dbReference>
<keyword evidence="7" id="KW-0067">ATP-binding</keyword>
<evidence type="ECO:0000256" key="10">
    <source>
        <dbReference type="SAM" id="Phobius"/>
    </source>
</evidence>
<evidence type="ECO:0000256" key="5">
    <source>
        <dbReference type="ARBA" id="ARBA00022737"/>
    </source>
</evidence>
<dbReference type="GO" id="GO:0016887">
    <property type="term" value="F:ATP hydrolysis activity"/>
    <property type="evidence" value="ECO:0007669"/>
    <property type="project" value="InterPro"/>
</dbReference>
<name>A0A7R9LT08_9ACAR</name>
<dbReference type="SUPFAM" id="SSF52540">
    <property type="entry name" value="P-loop containing nucleoside triphosphate hydrolases"/>
    <property type="match status" value="2"/>
</dbReference>
<reference evidence="13" key="1">
    <citation type="submission" date="2020-11" db="EMBL/GenBank/DDBJ databases">
        <authorList>
            <person name="Tran Van P."/>
        </authorList>
    </citation>
    <scope>NUCLEOTIDE SEQUENCE</scope>
</reference>
<dbReference type="InterPro" id="IPR003439">
    <property type="entry name" value="ABC_transporter-like_ATP-bd"/>
</dbReference>
<sequence length="726" mass="81357">MCPGFCKPCSAISVNNISTKWDQDILYDTLDNISIELRPGDLLAIIGPVGSGKSSFLMVLLRELPVFKGNIHITGTVSYASQESWIFNDNIINNILFGMNYDECRYKRIIEVCALEKDLQALPFGDKTLVGEKGVQLSCGQKARINLARALYRNTDIVLMDDPLSAVDIGVAEHLFDKYTTDPDEYLSDKIRILVTHQIQFVRKATQILVLDKGRCIGLGTYDHLQAQGLDFMQILREREHKNYEQNWEHELNYKSNNESKTEQCNNVHKNGHLSNSLALSTMLETVTTKLLTNNNNNIAKLKIMDEHREVGSIKGQVYWETDQNQVNDQGRSDSEQNRSIMIYTVLIGALFMATLLRSTTLFAMCMRAPVNLHNNIFIWLLRAPMAVFDNNPVARSPIYSHVSTTLNGIASIRAYGAQQAFEKQLYVYLDDHSATWFLFICASRSLGMVLDWLCIAYLVIISVVLMSFPDNLSAGDTGLAFSSALALVYMTQWGVRQTTELESQMTSVERIVEYSRLPQEAPLVSPQNDLHLKPPPPDWPPNGRIPGEKVGIVGRTGAGKSSLISALFRMTEPTGVVEVDGVDTKSIGLNELRQRISIIPQEPVVFTGTVRRNLDPFAEFTDSQIWESLDETQLRHTVNELPGQLDGELIEGGGNLSVGQRQLACLARAILRDNKILVLDEATANVDLHTDELIQQTIRHKFANCTVLTIAHRLNTIIDCDRVLV</sequence>
<evidence type="ECO:0000256" key="3">
    <source>
        <dbReference type="ARBA" id="ARBA00022448"/>
    </source>
</evidence>
<dbReference type="OrthoDB" id="6500128at2759"/>
<evidence type="ECO:0000259" key="11">
    <source>
        <dbReference type="PROSITE" id="PS50893"/>
    </source>
</evidence>
<evidence type="ECO:0000256" key="2">
    <source>
        <dbReference type="ARBA" id="ARBA00009726"/>
    </source>
</evidence>
<feature type="domain" description="ABC transporter" evidence="11">
    <location>
        <begin position="12"/>
        <end position="238"/>
    </location>
</feature>
<evidence type="ECO:0000259" key="12">
    <source>
        <dbReference type="PROSITE" id="PS50929"/>
    </source>
</evidence>
<dbReference type="PANTHER" id="PTHR24223">
    <property type="entry name" value="ATP-BINDING CASSETTE SUB-FAMILY C"/>
    <property type="match status" value="1"/>
</dbReference>
<dbReference type="GO" id="GO:0140359">
    <property type="term" value="F:ABC-type transporter activity"/>
    <property type="evidence" value="ECO:0007669"/>
    <property type="project" value="InterPro"/>
</dbReference>
<evidence type="ECO:0000256" key="9">
    <source>
        <dbReference type="ARBA" id="ARBA00023136"/>
    </source>
</evidence>
<dbReference type="AlphaFoldDB" id="A0A7R9LT08"/>
<feature type="domain" description="ABC transmembrane type-1" evidence="12">
    <location>
        <begin position="395"/>
        <end position="504"/>
    </location>
</feature>
<evidence type="ECO:0000256" key="6">
    <source>
        <dbReference type="ARBA" id="ARBA00022741"/>
    </source>
</evidence>
<dbReference type="Pfam" id="PF00005">
    <property type="entry name" value="ABC_tran"/>
    <property type="match status" value="2"/>
</dbReference>
<dbReference type="EMBL" id="CAJPVJ010002713">
    <property type="protein sequence ID" value="CAG2166692.1"/>
    <property type="molecule type" value="Genomic_DNA"/>
</dbReference>
<evidence type="ECO:0000313" key="13">
    <source>
        <dbReference type="EMBL" id="CAD7647352.1"/>
    </source>
</evidence>
<dbReference type="Gene3D" id="3.40.50.300">
    <property type="entry name" value="P-loop containing nucleotide triphosphate hydrolases"/>
    <property type="match status" value="2"/>
</dbReference>
<keyword evidence="4 10" id="KW-0812">Transmembrane</keyword>
<accession>A0A7R9LT08</accession>
<dbReference type="GO" id="GO:0016020">
    <property type="term" value="C:membrane"/>
    <property type="evidence" value="ECO:0007669"/>
    <property type="project" value="UniProtKB-SubCell"/>
</dbReference>
<dbReference type="SMART" id="SM00382">
    <property type="entry name" value="AAA"/>
    <property type="match status" value="2"/>
</dbReference>
<evidence type="ECO:0000256" key="7">
    <source>
        <dbReference type="ARBA" id="ARBA00022840"/>
    </source>
</evidence>
<dbReference type="Pfam" id="PF00664">
    <property type="entry name" value="ABC_membrane"/>
    <property type="match status" value="2"/>
</dbReference>
<dbReference type="Gene3D" id="1.20.1560.10">
    <property type="entry name" value="ABC transporter type 1, transmembrane domain"/>
    <property type="match status" value="2"/>
</dbReference>
<dbReference type="PROSITE" id="PS50893">
    <property type="entry name" value="ABC_TRANSPORTER_2"/>
    <property type="match status" value="1"/>
</dbReference>
<dbReference type="InterPro" id="IPR011527">
    <property type="entry name" value="ABC1_TM_dom"/>
</dbReference>
<evidence type="ECO:0000313" key="14">
    <source>
        <dbReference type="Proteomes" id="UP000728032"/>
    </source>
</evidence>
<evidence type="ECO:0000256" key="1">
    <source>
        <dbReference type="ARBA" id="ARBA00004141"/>
    </source>
</evidence>
<dbReference type="Proteomes" id="UP000728032">
    <property type="component" value="Unassembled WGS sequence"/>
</dbReference>
<feature type="non-terminal residue" evidence="13">
    <location>
        <position position="1"/>
    </location>
</feature>
<keyword evidence="9 10" id="KW-0472">Membrane</keyword>
<dbReference type="GO" id="GO:0005524">
    <property type="term" value="F:ATP binding"/>
    <property type="evidence" value="ECO:0007669"/>
    <property type="project" value="UniProtKB-KW"/>
</dbReference>
<dbReference type="SUPFAM" id="SSF90123">
    <property type="entry name" value="ABC transporter transmembrane region"/>
    <property type="match status" value="1"/>
</dbReference>
<keyword evidence="8 10" id="KW-1133">Transmembrane helix</keyword>
<feature type="transmembrane region" description="Helical" evidence="10">
    <location>
        <begin position="447"/>
        <end position="467"/>
    </location>
</feature>
<dbReference type="InterPro" id="IPR017871">
    <property type="entry name" value="ABC_transporter-like_CS"/>
</dbReference>
<comment type="similarity">
    <text evidence="2">Belongs to the ABC transporter superfamily. ABCC family. Conjugate transporter (TC 3.A.1.208) subfamily.</text>
</comment>
<dbReference type="CDD" id="cd03244">
    <property type="entry name" value="ABCC_MRP_domain2"/>
    <property type="match status" value="1"/>
</dbReference>
<dbReference type="EMBL" id="OC917538">
    <property type="protein sequence ID" value="CAD7647352.1"/>
    <property type="molecule type" value="Genomic_DNA"/>
</dbReference>
<dbReference type="FunFam" id="3.40.50.300:FF:000163">
    <property type="entry name" value="Multidrug resistance-associated protein member 4"/>
    <property type="match status" value="1"/>
</dbReference>
<dbReference type="CDD" id="cd03250">
    <property type="entry name" value="ABCC_MRP_domain1"/>
    <property type="match status" value="1"/>
</dbReference>
<gene>
    <name evidence="13" type="ORF">ONB1V03_LOCUS6207</name>
</gene>
<dbReference type="InterPro" id="IPR003593">
    <property type="entry name" value="AAA+_ATPase"/>
</dbReference>
<dbReference type="InterPro" id="IPR050173">
    <property type="entry name" value="ABC_transporter_C-like"/>
</dbReference>
<dbReference type="PROSITE" id="PS00211">
    <property type="entry name" value="ABC_TRANSPORTER_1"/>
    <property type="match status" value="1"/>
</dbReference>
<organism evidence="13">
    <name type="scientific">Oppiella nova</name>
    <dbReference type="NCBI Taxonomy" id="334625"/>
    <lineage>
        <taxon>Eukaryota</taxon>
        <taxon>Metazoa</taxon>
        <taxon>Ecdysozoa</taxon>
        <taxon>Arthropoda</taxon>
        <taxon>Chelicerata</taxon>
        <taxon>Arachnida</taxon>
        <taxon>Acari</taxon>
        <taxon>Acariformes</taxon>
        <taxon>Sarcoptiformes</taxon>
        <taxon>Oribatida</taxon>
        <taxon>Brachypylina</taxon>
        <taxon>Oppioidea</taxon>
        <taxon>Oppiidae</taxon>
        <taxon>Oppiella</taxon>
    </lineage>
</organism>
<protein>
    <submittedName>
        <fullName evidence="13">Uncharacterized protein</fullName>
    </submittedName>
</protein>
<feature type="transmembrane region" description="Helical" evidence="10">
    <location>
        <begin position="341"/>
        <end position="358"/>
    </location>
</feature>
<proteinExistence type="inferred from homology"/>
<keyword evidence="3" id="KW-0813">Transport</keyword>
<evidence type="ECO:0000256" key="4">
    <source>
        <dbReference type="ARBA" id="ARBA00022692"/>
    </source>
</evidence>
<comment type="subcellular location">
    <subcellularLocation>
        <location evidence="1">Membrane</location>
        <topology evidence="1">Multi-pass membrane protein</topology>
    </subcellularLocation>
</comment>
<keyword evidence="5" id="KW-0677">Repeat</keyword>
<dbReference type="InterPro" id="IPR036640">
    <property type="entry name" value="ABC1_TM_sf"/>
</dbReference>
<keyword evidence="6" id="KW-0547">Nucleotide-binding</keyword>
<dbReference type="FunFam" id="3.40.50.300:FF:000973">
    <property type="entry name" value="Multidrug resistance-associated protein 4"/>
    <property type="match status" value="1"/>
</dbReference>
<dbReference type="PANTHER" id="PTHR24223:SF456">
    <property type="entry name" value="MULTIDRUG RESISTANCE-ASSOCIATED PROTEIN LETHAL(2)03659"/>
    <property type="match status" value="1"/>
</dbReference>
<keyword evidence="14" id="KW-1185">Reference proteome</keyword>